<name>A0ACD5UGS8_AVESA</name>
<keyword evidence="2" id="KW-1185">Reference proteome</keyword>
<sequence>MLPSHPELRMRQLRACMVTSRQRMKLGRLTLSKDDWAVLQTLNDATAGDIPAVRKLARQLRKSGKGLEEALAAVKHRPYARCGPLHMAAWAGRLEMCKFLIEDLRLNVNAPSDDGTTPLSYAVDGCGSTSVISFLLDHGAKPNKANRNGITPLHFATMTGTHNNSESARLWAANTRDTCEIAELLLSRGAYVDPMCEQGTPLLIAAKKGNTRMLEILLRHQANPNTAVQLFYTPLAYAVCASSLKCVELLIKAGADVNAGRPVTTPLMLAASYGFACSIKCLLEAGADANITDELGRTAAEIAATQGQTDCVEILSSLTSPVARSAGAEVPVANANDGCDLSAKKNGCALKEQGGAAFEENDGFALKIQGDASFEGNDYADALALYSKAMEIDPDDSTLYAKRSLCWLHTSEKDKALDDAYTYRTMKMDLSNSCYEQAAALILVEDYARACQALVLALKLDLRSDDLD</sequence>
<dbReference type="Proteomes" id="UP001732700">
    <property type="component" value="Chromosome 2A"/>
</dbReference>
<reference evidence="1" key="2">
    <citation type="submission" date="2025-09" db="UniProtKB">
        <authorList>
            <consortium name="EnsemblPlants"/>
        </authorList>
    </citation>
    <scope>IDENTIFICATION</scope>
</reference>
<evidence type="ECO:0000313" key="2">
    <source>
        <dbReference type="Proteomes" id="UP001732700"/>
    </source>
</evidence>
<evidence type="ECO:0000313" key="1">
    <source>
        <dbReference type="EnsemblPlants" id="AVESA.00010b.r2.2AG0244810.1.CDS"/>
    </source>
</evidence>
<dbReference type="EnsemblPlants" id="AVESA.00010b.r2.2AG0244810.1">
    <property type="protein sequence ID" value="AVESA.00010b.r2.2AG0244810.1.CDS"/>
    <property type="gene ID" value="AVESA.00010b.r2.2AG0244810"/>
</dbReference>
<reference evidence="1" key="1">
    <citation type="submission" date="2021-05" db="EMBL/GenBank/DDBJ databases">
        <authorList>
            <person name="Scholz U."/>
            <person name="Mascher M."/>
            <person name="Fiebig A."/>
        </authorList>
    </citation>
    <scope>NUCLEOTIDE SEQUENCE [LARGE SCALE GENOMIC DNA]</scope>
</reference>
<proteinExistence type="predicted"/>
<accession>A0ACD5UGS8</accession>
<organism evidence="1 2">
    <name type="scientific">Avena sativa</name>
    <name type="common">Oat</name>
    <dbReference type="NCBI Taxonomy" id="4498"/>
    <lineage>
        <taxon>Eukaryota</taxon>
        <taxon>Viridiplantae</taxon>
        <taxon>Streptophyta</taxon>
        <taxon>Embryophyta</taxon>
        <taxon>Tracheophyta</taxon>
        <taxon>Spermatophyta</taxon>
        <taxon>Magnoliopsida</taxon>
        <taxon>Liliopsida</taxon>
        <taxon>Poales</taxon>
        <taxon>Poaceae</taxon>
        <taxon>BOP clade</taxon>
        <taxon>Pooideae</taxon>
        <taxon>Poodae</taxon>
        <taxon>Poeae</taxon>
        <taxon>Poeae Chloroplast Group 1 (Aveneae type)</taxon>
        <taxon>Aveninae</taxon>
        <taxon>Avena</taxon>
    </lineage>
</organism>
<protein>
    <submittedName>
        <fullName evidence="1">Uncharacterized protein</fullName>
    </submittedName>
</protein>